<dbReference type="RefSeq" id="WP_200465922.1">
    <property type="nucleotide sequence ID" value="NZ_JAENRR010000039.1"/>
</dbReference>
<keyword evidence="3" id="KW-1185">Reference proteome</keyword>
<evidence type="ECO:0000313" key="3">
    <source>
        <dbReference type="Proteomes" id="UP000605676"/>
    </source>
</evidence>
<evidence type="ECO:0000313" key="2">
    <source>
        <dbReference type="EMBL" id="MBK3518695.1"/>
    </source>
</evidence>
<dbReference type="PROSITE" id="PS51831">
    <property type="entry name" value="HD"/>
    <property type="match status" value="1"/>
</dbReference>
<dbReference type="CDD" id="cd00077">
    <property type="entry name" value="HDc"/>
    <property type="match status" value="1"/>
</dbReference>
<dbReference type="InterPro" id="IPR006674">
    <property type="entry name" value="HD_domain"/>
</dbReference>
<protein>
    <submittedName>
        <fullName evidence="2">HD domain-containing protein</fullName>
    </submittedName>
</protein>
<dbReference type="Pfam" id="PF01966">
    <property type="entry name" value="HD"/>
    <property type="match status" value="1"/>
</dbReference>
<comment type="caution">
    <text evidence="2">The sequence shown here is derived from an EMBL/GenBank/DDBJ whole genome shotgun (WGS) entry which is preliminary data.</text>
</comment>
<dbReference type="Gene3D" id="1.10.472.50">
    <property type="entry name" value="HD-domain/PDEase-like"/>
    <property type="match status" value="1"/>
</dbReference>
<accession>A0ABS1HLY8</accession>
<reference evidence="2 3" key="1">
    <citation type="submission" date="2021-01" db="EMBL/GenBank/DDBJ databases">
        <title>Carboxyliciviraga sp.nov., isolated from coastal sediments.</title>
        <authorList>
            <person name="Lu D."/>
            <person name="Zhang T."/>
        </authorList>
    </citation>
    <scope>NUCLEOTIDE SEQUENCE [LARGE SCALE GENOMIC DNA]</scope>
    <source>
        <strain evidence="2 3">N1Y132</strain>
    </source>
</reference>
<dbReference type="Gene3D" id="1.20.58.1910">
    <property type="match status" value="1"/>
</dbReference>
<organism evidence="2 3">
    <name type="scientific">Carboxylicivirga marina</name>
    <dbReference type="NCBI Taxonomy" id="2800988"/>
    <lineage>
        <taxon>Bacteria</taxon>
        <taxon>Pseudomonadati</taxon>
        <taxon>Bacteroidota</taxon>
        <taxon>Bacteroidia</taxon>
        <taxon>Marinilabiliales</taxon>
        <taxon>Marinilabiliaceae</taxon>
        <taxon>Carboxylicivirga</taxon>
    </lineage>
</organism>
<dbReference type="InterPro" id="IPR003607">
    <property type="entry name" value="HD/PDEase_dom"/>
</dbReference>
<feature type="domain" description="HD" evidence="1">
    <location>
        <begin position="26"/>
        <end position="127"/>
    </location>
</feature>
<proteinExistence type="predicted"/>
<name>A0ABS1HLY8_9BACT</name>
<dbReference type="SMART" id="SM00471">
    <property type="entry name" value="HDc"/>
    <property type="match status" value="1"/>
</dbReference>
<dbReference type="PANTHER" id="PTHR33594:SF1">
    <property type="entry name" value="HD_PDEASE DOMAIN-CONTAINING PROTEIN"/>
    <property type="match status" value="1"/>
</dbReference>
<dbReference type="PANTHER" id="PTHR33594">
    <property type="entry name" value="SUPERFAMILY HYDROLASE, PUTATIVE (AFU_ORTHOLOGUE AFUA_1G03035)-RELATED"/>
    <property type="match status" value="1"/>
</dbReference>
<evidence type="ECO:0000259" key="1">
    <source>
        <dbReference type="PROSITE" id="PS51831"/>
    </source>
</evidence>
<dbReference type="SUPFAM" id="SSF109604">
    <property type="entry name" value="HD-domain/PDEase-like"/>
    <property type="match status" value="1"/>
</dbReference>
<dbReference type="EMBL" id="JAENRR010000039">
    <property type="protein sequence ID" value="MBK3518695.1"/>
    <property type="molecule type" value="Genomic_DNA"/>
</dbReference>
<sequence>MIKDIVLFEIEEWAQQKLSDCEAGHDWWHIIRVRNNAKLIHKREGGDWNVILLAVLLHDIADTKFFDEVESLMLIDQKLQEYQIDQTTIDHVIKIIQNLSFSKQWTENSFSSLELQVVQDADRLDAIGAVGIARAFSYGGHKDRDFYNPDISPQEYRSQEEYRSSNSPTINHFYEKLLLLKDKMNTKTGSSMAKERHRFMERYLEQFFNEWGSNDEE</sequence>
<gene>
    <name evidence="2" type="ORF">JIV24_15215</name>
</gene>
<dbReference type="Proteomes" id="UP000605676">
    <property type="component" value="Unassembled WGS sequence"/>
</dbReference>